<name>A0A3A5MKQ5_9MICO</name>
<dbReference type="AlphaFoldDB" id="A0A3A5MKQ5"/>
<feature type="compositionally biased region" description="Polar residues" evidence="1">
    <location>
        <begin position="1"/>
        <end position="10"/>
    </location>
</feature>
<dbReference type="InterPro" id="IPR038186">
    <property type="entry name" value="CHAD_dom_sf"/>
</dbReference>
<accession>A0A3A5MKQ5</accession>
<dbReference type="Gene3D" id="1.40.20.10">
    <property type="entry name" value="CHAD domain"/>
    <property type="match status" value="1"/>
</dbReference>
<feature type="region of interest" description="Disordered" evidence="1">
    <location>
        <begin position="1"/>
        <end position="26"/>
    </location>
</feature>
<dbReference type="PROSITE" id="PS51708">
    <property type="entry name" value="CHAD"/>
    <property type="match status" value="1"/>
</dbReference>
<dbReference type="SMART" id="SM00880">
    <property type="entry name" value="CHAD"/>
    <property type="match status" value="1"/>
</dbReference>
<dbReference type="PANTHER" id="PTHR39339">
    <property type="entry name" value="SLR1444 PROTEIN"/>
    <property type="match status" value="1"/>
</dbReference>
<dbReference type="PANTHER" id="PTHR39339:SF1">
    <property type="entry name" value="CHAD DOMAIN-CONTAINING PROTEIN"/>
    <property type="match status" value="1"/>
</dbReference>
<comment type="caution">
    <text evidence="3">The sequence shown here is derived from an EMBL/GenBank/DDBJ whole genome shotgun (WGS) entry which is preliminary data.</text>
</comment>
<sequence>MTDAVNTTGDHASVAPRRPRPVTREGSAGRALLQYLHEQVHVLHEQDPRVRENAPDAVHTMRTATRRLRSALASYRSLLDPETADRLRDELRWLAGVLGIARDAEVLHERLRDEVTEEPAGRGARLGAGASTGATANAIDELLASGVQSAQLTVLDVLNSERYFQLLASLAELLENPPLSSEANLPSRRVARNEIDADVTRLRRAVGTAQALPAGTERDRALHDVRKRAKRLRYAAEAAVTVDPKRASRMVALARGLQEALGEHQDSVVARTVLVRLGAEAHARGEDAFGFGRLHALEEMRATAAEVRFRRHWRALLRAL</sequence>
<reference evidence="3 4" key="1">
    <citation type="submission" date="2018-09" db="EMBL/GenBank/DDBJ databases">
        <title>Novel species of Cryobacterium.</title>
        <authorList>
            <person name="Liu Q."/>
            <person name="Xin Y.-H."/>
        </authorList>
    </citation>
    <scope>NUCLEOTIDE SEQUENCE [LARGE SCALE GENOMIC DNA]</scope>
    <source>
        <strain evidence="3 4">Hh39</strain>
    </source>
</reference>
<feature type="domain" description="CHAD" evidence="2">
    <location>
        <begin position="25"/>
        <end position="318"/>
    </location>
</feature>
<keyword evidence="4" id="KW-1185">Reference proteome</keyword>
<organism evidence="3 4">
    <name type="scientific">Cryobacterium melibiosiphilum</name>
    <dbReference type="NCBI Taxonomy" id="995039"/>
    <lineage>
        <taxon>Bacteria</taxon>
        <taxon>Bacillati</taxon>
        <taxon>Actinomycetota</taxon>
        <taxon>Actinomycetes</taxon>
        <taxon>Micrococcales</taxon>
        <taxon>Microbacteriaceae</taxon>
        <taxon>Cryobacterium</taxon>
    </lineage>
</organism>
<evidence type="ECO:0000259" key="2">
    <source>
        <dbReference type="PROSITE" id="PS51708"/>
    </source>
</evidence>
<protein>
    <submittedName>
        <fullName evidence="3">CHAD domain-containing protein</fullName>
    </submittedName>
</protein>
<dbReference type="EMBL" id="QZVS01000097">
    <property type="protein sequence ID" value="RJT84812.1"/>
    <property type="molecule type" value="Genomic_DNA"/>
</dbReference>
<proteinExistence type="predicted"/>
<evidence type="ECO:0000256" key="1">
    <source>
        <dbReference type="SAM" id="MobiDB-lite"/>
    </source>
</evidence>
<dbReference type="InterPro" id="IPR007899">
    <property type="entry name" value="CHAD_dom"/>
</dbReference>
<dbReference type="Proteomes" id="UP000272015">
    <property type="component" value="Unassembled WGS sequence"/>
</dbReference>
<dbReference type="RefSeq" id="WP_119976805.1">
    <property type="nucleotide sequence ID" value="NZ_JBHSQA010000002.1"/>
</dbReference>
<gene>
    <name evidence="3" type="ORF">D6T64_21995</name>
</gene>
<dbReference type="Pfam" id="PF05235">
    <property type="entry name" value="CHAD"/>
    <property type="match status" value="1"/>
</dbReference>
<evidence type="ECO:0000313" key="3">
    <source>
        <dbReference type="EMBL" id="RJT84812.1"/>
    </source>
</evidence>
<dbReference type="OrthoDB" id="9777271at2"/>
<evidence type="ECO:0000313" key="4">
    <source>
        <dbReference type="Proteomes" id="UP000272015"/>
    </source>
</evidence>